<feature type="transmembrane region" description="Helical" evidence="8">
    <location>
        <begin position="93"/>
        <end position="112"/>
    </location>
</feature>
<keyword evidence="6 8" id="KW-1133">Transmembrane helix</keyword>
<protein>
    <recommendedName>
        <fullName evidence="8">Probable membrane transporter protein</fullName>
    </recommendedName>
</protein>
<keyword evidence="7 8" id="KW-0472">Membrane</keyword>
<proteinExistence type="inferred from homology"/>
<sequence length="273" mass="27792">MDIDALAALPAALGSADLTATLIAAVAAAAFLAGWVDAVVGGGGLVQLPALLLAFPTATPAQLLATNKLGSIFGTTSATITYYRRVKPDLRTALPMAVAAYVGAIGGAFIGLHIPKSAFNPIILVLLVVVGAYTLFKPSLGTTTALRWDGIRHTGTAVLIGFVIGVYDGALGPGTGSFLVFALVGLLGYAFLQASAKAKIANFATNLGALTVFAPGGHVMWVVGGVLAAANLLGGYVGARTAVRLGSRFVRTVFIVIVSAFIVRIGGQLLGWW</sequence>
<dbReference type="InterPro" id="IPR052017">
    <property type="entry name" value="TSUP"/>
</dbReference>
<dbReference type="PANTHER" id="PTHR30269:SF0">
    <property type="entry name" value="MEMBRANE TRANSPORTER PROTEIN YFCA-RELATED"/>
    <property type="match status" value="1"/>
</dbReference>
<dbReference type="PANTHER" id="PTHR30269">
    <property type="entry name" value="TRANSMEMBRANE PROTEIN YFCA"/>
    <property type="match status" value="1"/>
</dbReference>
<accession>N0DXU7</accession>
<dbReference type="EMBL" id="CAIZ01000019">
    <property type="protein sequence ID" value="CCH68742.1"/>
    <property type="molecule type" value="Genomic_DNA"/>
</dbReference>
<keyword evidence="4 8" id="KW-1003">Cell membrane</keyword>
<keyword evidence="10" id="KW-1185">Reference proteome</keyword>
<dbReference type="OrthoDB" id="554695at2"/>
<dbReference type="HOGENOM" id="CLU_045498_2_0_11"/>
<evidence type="ECO:0000256" key="3">
    <source>
        <dbReference type="ARBA" id="ARBA00022448"/>
    </source>
</evidence>
<reference evidence="9 10" key="1">
    <citation type="journal article" date="2013" name="ISME J.">
        <title>A metabolic model for members of the genus Tetrasphaera involved in enhanced biological phosphorus removal.</title>
        <authorList>
            <person name="Kristiansen R."/>
            <person name="Nguyen H.T.T."/>
            <person name="Saunders A.M."/>
            <person name="Nielsen J.L."/>
            <person name="Wimmer R."/>
            <person name="Le V.Q."/>
            <person name="McIlroy S.J."/>
            <person name="Petrovski S."/>
            <person name="Seviour R.J."/>
            <person name="Calteau A."/>
            <person name="Nielsen K.L."/>
            <person name="Nielsen P.H."/>
        </authorList>
    </citation>
    <scope>NUCLEOTIDE SEQUENCE [LARGE SCALE GENOMIC DNA]</scope>
    <source>
        <strain evidence="9 10">Lp2</strain>
    </source>
</reference>
<keyword evidence="3" id="KW-0813">Transport</keyword>
<organism evidence="9 10">
    <name type="scientific">Phycicoccus elongatus Lp2</name>
    <dbReference type="NCBI Taxonomy" id="1193181"/>
    <lineage>
        <taxon>Bacteria</taxon>
        <taxon>Bacillati</taxon>
        <taxon>Actinomycetota</taxon>
        <taxon>Actinomycetes</taxon>
        <taxon>Micrococcales</taxon>
        <taxon>Intrasporangiaceae</taxon>
        <taxon>Phycicoccus</taxon>
    </lineage>
</organism>
<dbReference type="Pfam" id="PF01925">
    <property type="entry name" value="TauE"/>
    <property type="match status" value="1"/>
</dbReference>
<gene>
    <name evidence="9" type="ORF">BN10_1150005</name>
</gene>
<dbReference type="STRING" id="1193181.BN10_1150005"/>
<keyword evidence="5 8" id="KW-0812">Transmembrane</keyword>
<evidence type="ECO:0000256" key="7">
    <source>
        <dbReference type="ARBA" id="ARBA00023136"/>
    </source>
</evidence>
<dbReference type="Proteomes" id="UP000013167">
    <property type="component" value="Unassembled WGS sequence"/>
</dbReference>
<feature type="transmembrane region" description="Helical" evidence="8">
    <location>
        <begin position="249"/>
        <end position="270"/>
    </location>
</feature>
<evidence type="ECO:0000313" key="9">
    <source>
        <dbReference type="EMBL" id="CCH68742.1"/>
    </source>
</evidence>
<dbReference type="eggNOG" id="COG0730">
    <property type="taxonomic scope" value="Bacteria"/>
</dbReference>
<evidence type="ECO:0000256" key="8">
    <source>
        <dbReference type="RuleBase" id="RU363041"/>
    </source>
</evidence>
<name>N0DXU7_9MICO</name>
<dbReference type="GO" id="GO:0005886">
    <property type="term" value="C:plasma membrane"/>
    <property type="evidence" value="ECO:0007669"/>
    <property type="project" value="UniProtKB-SubCell"/>
</dbReference>
<evidence type="ECO:0000256" key="2">
    <source>
        <dbReference type="ARBA" id="ARBA00009142"/>
    </source>
</evidence>
<evidence type="ECO:0000256" key="1">
    <source>
        <dbReference type="ARBA" id="ARBA00004651"/>
    </source>
</evidence>
<evidence type="ECO:0000256" key="5">
    <source>
        <dbReference type="ARBA" id="ARBA00022692"/>
    </source>
</evidence>
<comment type="subcellular location">
    <subcellularLocation>
        <location evidence="1 8">Cell membrane</location>
        <topology evidence="1 8">Multi-pass membrane protein</topology>
    </subcellularLocation>
</comment>
<feature type="transmembrane region" description="Helical" evidence="8">
    <location>
        <begin position="38"/>
        <end position="58"/>
    </location>
</feature>
<evidence type="ECO:0000313" key="10">
    <source>
        <dbReference type="Proteomes" id="UP000013167"/>
    </source>
</evidence>
<dbReference type="AlphaFoldDB" id="N0DXU7"/>
<evidence type="ECO:0000256" key="6">
    <source>
        <dbReference type="ARBA" id="ARBA00022989"/>
    </source>
</evidence>
<comment type="caution">
    <text evidence="9">The sequence shown here is derived from an EMBL/GenBank/DDBJ whole genome shotgun (WGS) entry which is preliminary data.</text>
</comment>
<evidence type="ECO:0000256" key="4">
    <source>
        <dbReference type="ARBA" id="ARBA00022475"/>
    </source>
</evidence>
<dbReference type="RefSeq" id="WP_010851641.1">
    <property type="nucleotide sequence ID" value="NZ_HF570956.1"/>
</dbReference>
<comment type="similarity">
    <text evidence="2 8">Belongs to the 4-toluene sulfonate uptake permease (TSUP) (TC 2.A.102) family.</text>
</comment>
<feature type="transmembrane region" description="Helical" evidence="8">
    <location>
        <begin position="219"/>
        <end position="237"/>
    </location>
</feature>
<feature type="transmembrane region" description="Helical" evidence="8">
    <location>
        <begin position="118"/>
        <end position="136"/>
    </location>
</feature>
<feature type="transmembrane region" description="Helical" evidence="8">
    <location>
        <begin position="157"/>
        <end position="190"/>
    </location>
</feature>
<dbReference type="InterPro" id="IPR002781">
    <property type="entry name" value="TM_pro_TauE-like"/>
</dbReference>